<feature type="transmembrane region" description="Helical" evidence="7">
    <location>
        <begin position="498"/>
        <end position="515"/>
    </location>
</feature>
<evidence type="ECO:0000256" key="7">
    <source>
        <dbReference type="SAM" id="Phobius"/>
    </source>
</evidence>
<protein>
    <submittedName>
        <fullName evidence="9">AAT family amino acid transporter</fullName>
    </submittedName>
</protein>
<dbReference type="PANTHER" id="PTHR43341:SF1">
    <property type="entry name" value="GENERAL AMINO-ACID PERMEASE GAP1"/>
    <property type="match status" value="1"/>
</dbReference>
<dbReference type="PIRSF" id="PIRSF006060">
    <property type="entry name" value="AA_transporter"/>
    <property type="match status" value="1"/>
</dbReference>
<feature type="transmembrane region" description="Helical" evidence="7">
    <location>
        <begin position="290"/>
        <end position="309"/>
    </location>
</feature>
<dbReference type="OrthoDB" id="3900342at2759"/>
<evidence type="ECO:0000256" key="5">
    <source>
        <dbReference type="ARBA" id="ARBA00022989"/>
    </source>
</evidence>
<dbReference type="FunFam" id="1.20.1740.10:FF:000017">
    <property type="entry name" value="Amino acid permease"/>
    <property type="match status" value="1"/>
</dbReference>
<evidence type="ECO:0000313" key="9">
    <source>
        <dbReference type="EMBL" id="KAF2768254.1"/>
    </source>
</evidence>
<feature type="transmembrane region" description="Helical" evidence="7">
    <location>
        <begin position="329"/>
        <end position="357"/>
    </location>
</feature>
<dbReference type="Gene3D" id="1.20.1740.10">
    <property type="entry name" value="Amino acid/polyamine transporter I"/>
    <property type="match status" value="1"/>
</dbReference>
<dbReference type="Pfam" id="PF00324">
    <property type="entry name" value="AA_permease"/>
    <property type="match status" value="1"/>
</dbReference>
<keyword evidence="4" id="KW-0029">Amino-acid transport</keyword>
<keyword evidence="3 7" id="KW-0812">Transmembrane</keyword>
<evidence type="ECO:0000256" key="4">
    <source>
        <dbReference type="ARBA" id="ARBA00022970"/>
    </source>
</evidence>
<accession>A0A6G1L7N3</accession>
<evidence type="ECO:0000256" key="1">
    <source>
        <dbReference type="ARBA" id="ARBA00004141"/>
    </source>
</evidence>
<dbReference type="Proteomes" id="UP000799436">
    <property type="component" value="Unassembled WGS sequence"/>
</dbReference>
<evidence type="ECO:0000313" key="10">
    <source>
        <dbReference type="Proteomes" id="UP000799436"/>
    </source>
</evidence>
<feature type="transmembrane region" description="Helical" evidence="7">
    <location>
        <begin position="200"/>
        <end position="220"/>
    </location>
</feature>
<evidence type="ECO:0000256" key="6">
    <source>
        <dbReference type="ARBA" id="ARBA00023136"/>
    </source>
</evidence>
<evidence type="ECO:0000259" key="8">
    <source>
        <dbReference type="Pfam" id="PF00324"/>
    </source>
</evidence>
<dbReference type="PANTHER" id="PTHR43341">
    <property type="entry name" value="AMINO ACID PERMEASE"/>
    <property type="match status" value="1"/>
</dbReference>
<sequence length="569" mass="61652">MAAPRHEGPAALLTISDPYDHEKGLKGPAYDEDGSPIAQPGLGYDIQEGGTKALNRSLKGRHMQMIAIGGAIGAGFFIGSGSALSTGGPASLVICFIIVGAMLLFVMQALAELAVMYPVNGAFYQYTVRFVDPSWGFACGWDYAIQWLTILPFEISAAGITLSYWHTAAEQNIGVWITIFLVALSIIQIFGVRGYGEVEFVLSVVKVIATLGFIIMAIVIDCGGVSTDPRGYIGAAYWYSPYSAFKNGFHGFCSVFVTASFAFAGTELTGLAAAEAANPLKSIPQATKQVFWRIAIFYVVGLLMVGLIVPASDPNLLNASGSNSKYSPFVIAIKFAGIKGLPSVMNAVITISVLSVANASAFGSTRTMQALAAEGMAPKVLAYVDKHGRPIYCVIIQLLFGLLAFVNEATTNGSTFFDWLLALSGLANFFIWGTICLSHIRFRAGWKYHGRGLDEIPYKAAFGVVGSWIGLGMNILCLIATFYVALFPVGGSPSAYDFFEEYLAAPLILGLYIFWKLWSRDWRLYIPAKDMDVTTGIRMNVDQLRELSKNTVKEETWKNLPLRMVRAVI</sequence>
<dbReference type="GO" id="GO:0016020">
    <property type="term" value="C:membrane"/>
    <property type="evidence" value="ECO:0007669"/>
    <property type="project" value="UniProtKB-SubCell"/>
</dbReference>
<keyword evidence="5 7" id="KW-1133">Transmembrane helix</keyword>
<feature type="transmembrane region" description="Helical" evidence="7">
    <location>
        <begin position="461"/>
        <end position="486"/>
    </location>
</feature>
<feature type="transmembrane region" description="Helical" evidence="7">
    <location>
        <begin position="65"/>
        <end position="84"/>
    </location>
</feature>
<reference evidence="9" key="1">
    <citation type="journal article" date="2020" name="Stud. Mycol.">
        <title>101 Dothideomycetes genomes: a test case for predicting lifestyles and emergence of pathogens.</title>
        <authorList>
            <person name="Haridas S."/>
            <person name="Albert R."/>
            <person name="Binder M."/>
            <person name="Bloem J."/>
            <person name="Labutti K."/>
            <person name="Salamov A."/>
            <person name="Andreopoulos B."/>
            <person name="Baker S."/>
            <person name="Barry K."/>
            <person name="Bills G."/>
            <person name="Bluhm B."/>
            <person name="Cannon C."/>
            <person name="Castanera R."/>
            <person name="Culley D."/>
            <person name="Daum C."/>
            <person name="Ezra D."/>
            <person name="Gonzalez J."/>
            <person name="Henrissat B."/>
            <person name="Kuo A."/>
            <person name="Liang C."/>
            <person name="Lipzen A."/>
            <person name="Lutzoni F."/>
            <person name="Magnuson J."/>
            <person name="Mondo S."/>
            <person name="Nolan M."/>
            <person name="Ohm R."/>
            <person name="Pangilinan J."/>
            <person name="Park H.-J."/>
            <person name="Ramirez L."/>
            <person name="Alfaro M."/>
            <person name="Sun H."/>
            <person name="Tritt A."/>
            <person name="Yoshinaga Y."/>
            <person name="Zwiers L.-H."/>
            <person name="Turgeon B."/>
            <person name="Goodwin S."/>
            <person name="Spatafora J."/>
            <person name="Crous P."/>
            <person name="Grigoriev I."/>
        </authorList>
    </citation>
    <scope>NUCLEOTIDE SEQUENCE</scope>
    <source>
        <strain evidence="9">CBS 116005</strain>
    </source>
</reference>
<dbReference type="InterPro" id="IPR050524">
    <property type="entry name" value="APC_YAT"/>
</dbReference>
<dbReference type="GO" id="GO:0015171">
    <property type="term" value="F:amino acid transmembrane transporter activity"/>
    <property type="evidence" value="ECO:0007669"/>
    <property type="project" value="TreeGrafter"/>
</dbReference>
<dbReference type="AlphaFoldDB" id="A0A6G1L7N3"/>
<feature type="transmembrane region" description="Helical" evidence="7">
    <location>
        <begin position="90"/>
        <end position="111"/>
    </location>
</feature>
<dbReference type="InterPro" id="IPR004841">
    <property type="entry name" value="AA-permease/SLC12A_dom"/>
</dbReference>
<comment type="subcellular location">
    <subcellularLocation>
        <location evidence="1">Membrane</location>
        <topology evidence="1">Multi-pass membrane protein</topology>
    </subcellularLocation>
</comment>
<keyword evidence="2" id="KW-0813">Transport</keyword>
<evidence type="ECO:0000256" key="2">
    <source>
        <dbReference type="ARBA" id="ARBA00022448"/>
    </source>
</evidence>
<feature type="transmembrane region" description="Helical" evidence="7">
    <location>
        <begin position="173"/>
        <end position="194"/>
    </location>
</feature>
<dbReference type="PROSITE" id="PS00218">
    <property type="entry name" value="AMINO_ACID_PERMEASE_1"/>
    <property type="match status" value="1"/>
</dbReference>
<proteinExistence type="predicted"/>
<evidence type="ECO:0000256" key="3">
    <source>
        <dbReference type="ARBA" id="ARBA00022692"/>
    </source>
</evidence>
<feature type="domain" description="Amino acid permease/ SLC12A" evidence="8">
    <location>
        <begin position="62"/>
        <end position="524"/>
    </location>
</feature>
<dbReference type="EMBL" id="ML995846">
    <property type="protein sequence ID" value="KAF2768254.1"/>
    <property type="molecule type" value="Genomic_DNA"/>
</dbReference>
<keyword evidence="6 7" id="KW-0472">Membrane</keyword>
<keyword evidence="10" id="KW-1185">Reference proteome</keyword>
<organism evidence="9 10">
    <name type="scientific">Teratosphaeria nubilosa</name>
    <dbReference type="NCBI Taxonomy" id="161662"/>
    <lineage>
        <taxon>Eukaryota</taxon>
        <taxon>Fungi</taxon>
        <taxon>Dikarya</taxon>
        <taxon>Ascomycota</taxon>
        <taxon>Pezizomycotina</taxon>
        <taxon>Dothideomycetes</taxon>
        <taxon>Dothideomycetidae</taxon>
        <taxon>Mycosphaerellales</taxon>
        <taxon>Teratosphaeriaceae</taxon>
        <taxon>Teratosphaeria</taxon>
    </lineage>
</organism>
<name>A0A6G1L7N3_9PEZI</name>
<feature type="transmembrane region" description="Helical" evidence="7">
    <location>
        <begin position="391"/>
        <end position="407"/>
    </location>
</feature>
<gene>
    <name evidence="9" type="ORF">EJ03DRAFT_122914</name>
</gene>
<dbReference type="InterPro" id="IPR004840">
    <property type="entry name" value="Amino_acid_permease_CS"/>
</dbReference>
<feature type="transmembrane region" description="Helical" evidence="7">
    <location>
        <begin position="419"/>
        <end position="440"/>
    </location>
</feature>